<dbReference type="GO" id="GO:0005759">
    <property type="term" value="C:mitochondrial matrix"/>
    <property type="evidence" value="ECO:0007669"/>
    <property type="project" value="UniProtKB-SubCell"/>
</dbReference>
<dbReference type="Proteomes" id="UP000011083">
    <property type="component" value="Unassembled WGS sequence"/>
</dbReference>
<evidence type="ECO:0000256" key="4">
    <source>
        <dbReference type="ARBA" id="ARBA00023128"/>
    </source>
</evidence>
<sequence>MRDLGDAFVSQEFRLHMDVKDGQVVAAFLARWREYLTTLRSSDVEQKEGAPLDEDAVAALSDEQRQQLHRLRTTLLEDKEKD</sequence>
<dbReference type="GeneID" id="14920928"/>
<dbReference type="PANTHER" id="PTHR13137">
    <property type="entry name" value="DC11 ACN9 HOMOLOG"/>
    <property type="match status" value="1"/>
</dbReference>
<dbReference type="Pfam" id="PF13233">
    <property type="entry name" value="Complex1_LYR_2"/>
    <property type="match status" value="1"/>
</dbReference>
<dbReference type="GO" id="GO:0005758">
    <property type="term" value="C:mitochondrial intermembrane space"/>
    <property type="evidence" value="ECO:0007669"/>
    <property type="project" value="TreeGrafter"/>
</dbReference>
<organism evidence="7 8">
    <name type="scientific">Acanthamoeba castellanii (strain ATCC 30010 / Neff)</name>
    <dbReference type="NCBI Taxonomy" id="1257118"/>
    <lineage>
        <taxon>Eukaryota</taxon>
        <taxon>Amoebozoa</taxon>
        <taxon>Discosea</taxon>
        <taxon>Longamoebia</taxon>
        <taxon>Centramoebida</taxon>
        <taxon>Acanthamoebidae</taxon>
        <taxon>Acanthamoeba</taxon>
    </lineage>
</organism>
<accession>L8H3N7</accession>
<protein>
    <recommendedName>
        <fullName evidence="6">Succinate dehydrogenase assembly factor 3</fullName>
        <shortName evidence="6">SDH assembly factor 3</shortName>
        <shortName evidence="6">SDHAF3</shortName>
    </recommendedName>
</protein>
<evidence type="ECO:0000313" key="8">
    <source>
        <dbReference type="Proteomes" id="UP000011083"/>
    </source>
</evidence>
<comment type="subcellular location">
    <subcellularLocation>
        <location evidence="1 6">Mitochondrion matrix</location>
    </subcellularLocation>
</comment>
<keyword evidence="5 6" id="KW-0143">Chaperone</keyword>
<dbReference type="GO" id="GO:0034553">
    <property type="term" value="P:mitochondrial respiratory chain complex II assembly"/>
    <property type="evidence" value="ECO:0007669"/>
    <property type="project" value="UniProtKB-UniRule"/>
</dbReference>
<gene>
    <name evidence="7" type="ORF">ACA1_114640</name>
</gene>
<keyword evidence="8" id="KW-1185">Reference proteome</keyword>
<evidence type="ECO:0000256" key="5">
    <source>
        <dbReference type="ARBA" id="ARBA00023186"/>
    </source>
</evidence>
<evidence type="ECO:0000256" key="3">
    <source>
        <dbReference type="ARBA" id="ARBA00022946"/>
    </source>
</evidence>
<dbReference type="PANTHER" id="PTHR13137:SF6">
    <property type="entry name" value="SUCCINATE DEHYDROGENASE ASSEMBLY FACTOR 3, MITOCHONDRIAL"/>
    <property type="match status" value="1"/>
</dbReference>
<dbReference type="OrthoDB" id="278329at2759"/>
<name>L8H3N7_ACACF</name>
<dbReference type="RefSeq" id="XP_004342194.1">
    <property type="nucleotide sequence ID" value="XM_004342145.1"/>
</dbReference>
<keyword evidence="3" id="KW-0809">Transit peptide</keyword>
<comment type="subunit">
    <text evidence="6">Interacts with the iron-sulfur protein subunit within the SDH catalytic dimer.</text>
</comment>
<evidence type="ECO:0000256" key="2">
    <source>
        <dbReference type="ARBA" id="ARBA00006020"/>
    </source>
</evidence>
<proteinExistence type="inferred from homology"/>
<dbReference type="AlphaFoldDB" id="L8H3N7"/>
<comment type="function">
    <text evidence="6">Plays an essential role in the assembly of succinate dehydrogenase (SDH), an enzyme complex (also referred to as respiratory complex II) that is a component of both the tricarboxylic acid (TCA) cycle and the mitochondrial electron transport chain, and which couples the oxidation of succinate to fumarate with the reduction of ubiquinone (coenzyme Q) to ubiquinol. Promotes maturation of the iron-sulfur protein subunit of the SDH catalytic dimer, protecting it from the deleterious effects of oxidants. May act together with SDHAF1.</text>
</comment>
<reference evidence="7 8" key="1">
    <citation type="journal article" date="2013" name="Genome Biol.">
        <title>Genome of Acanthamoeba castellanii highlights extensive lateral gene transfer and early evolution of tyrosine kinase signaling.</title>
        <authorList>
            <person name="Clarke M."/>
            <person name="Lohan A.J."/>
            <person name="Liu B."/>
            <person name="Lagkouvardos I."/>
            <person name="Roy S."/>
            <person name="Zafar N."/>
            <person name="Bertelli C."/>
            <person name="Schilde C."/>
            <person name="Kianianmomeni A."/>
            <person name="Burglin T.R."/>
            <person name="Frech C."/>
            <person name="Turcotte B."/>
            <person name="Kopec K.O."/>
            <person name="Synnott J.M."/>
            <person name="Choo C."/>
            <person name="Paponov I."/>
            <person name="Finkler A."/>
            <person name="Soon Heng Tan C."/>
            <person name="Hutchins A.P."/>
            <person name="Weinmeier T."/>
            <person name="Rattei T."/>
            <person name="Chu J.S."/>
            <person name="Gimenez G."/>
            <person name="Irimia M."/>
            <person name="Rigden D.J."/>
            <person name="Fitzpatrick D.A."/>
            <person name="Lorenzo-Morales J."/>
            <person name="Bateman A."/>
            <person name="Chiu C.H."/>
            <person name="Tang P."/>
            <person name="Hegemann P."/>
            <person name="Fromm H."/>
            <person name="Raoult D."/>
            <person name="Greub G."/>
            <person name="Miranda-Saavedra D."/>
            <person name="Chen N."/>
            <person name="Nash P."/>
            <person name="Ginger M.L."/>
            <person name="Horn M."/>
            <person name="Schaap P."/>
            <person name="Caler L."/>
            <person name="Loftus B."/>
        </authorList>
    </citation>
    <scope>NUCLEOTIDE SEQUENCE [LARGE SCALE GENOMIC DNA]</scope>
    <source>
        <strain evidence="7 8">Neff</strain>
    </source>
</reference>
<dbReference type="InterPro" id="IPR008381">
    <property type="entry name" value="SDHAF3/Sdh7"/>
</dbReference>
<dbReference type="GO" id="GO:0006105">
    <property type="term" value="P:succinate metabolic process"/>
    <property type="evidence" value="ECO:0007669"/>
    <property type="project" value="TreeGrafter"/>
</dbReference>
<evidence type="ECO:0000313" key="7">
    <source>
        <dbReference type="EMBL" id="ELR20084.1"/>
    </source>
</evidence>
<comment type="similarity">
    <text evidence="2 6">Belongs to the complex I LYR family. SDHAF3 subfamily.</text>
</comment>
<dbReference type="EMBL" id="KB007926">
    <property type="protein sequence ID" value="ELR20084.1"/>
    <property type="molecule type" value="Genomic_DNA"/>
</dbReference>
<evidence type="ECO:0000256" key="6">
    <source>
        <dbReference type="RuleBase" id="RU368039"/>
    </source>
</evidence>
<evidence type="ECO:0000256" key="1">
    <source>
        <dbReference type="ARBA" id="ARBA00004305"/>
    </source>
</evidence>
<dbReference type="VEuPathDB" id="AmoebaDB:ACA1_114640"/>
<keyword evidence="4 6" id="KW-0496">Mitochondrion</keyword>
<dbReference type="KEGG" id="acan:ACA1_114640"/>